<name>A0ABZ2V9Q7_9RHOB</name>
<dbReference type="RefSeq" id="WP_341367468.1">
    <property type="nucleotide sequence ID" value="NZ_CP150951.2"/>
</dbReference>
<evidence type="ECO:0000259" key="3">
    <source>
        <dbReference type="Pfam" id="PF05193"/>
    </source>
</evidence>
<dbReference type="Proteomes" id="UP001440612">
    <property type="component" value="Chromosome"/>
</dbReference>
<dbReference type="Gene3D" id="3.30.830.10">
    <property type="entry name" value="Metalloenzyme, LuxS/M16 peptidase-like"/>
    <property type="match status" value="2"/>
</dbReference>
<proteinExistence type="predicted"/>
<feature type="domain" description="Peptidase M16 N-terminal" evidence="2">
    <location>
        <begin position="62"/>
        <end position="177"/>
    </location>
</feature>
<evidence type="ECO:0000313" key="5">
    <source>
        <dbReference type="Proteomes" id="UP001440612"/>
    </source>
</evidence>
<dbReference type="InterPro" id="IPR050361">
    <property type="entry name" value="MPP/UQCRC_Complex"/>
</dbReference>
<dbReference type="PANTHER" id="PTHR11851:SF224">
    <property type="entry name" value="PROCESSING PROTEASE"/>
    <property type="match status" value="1"/>
</dbReference>
<protein>
    <submittedName>
        <fullName evidence="4">Pitrilysin family protein</fullName>
    </submittedName>
</protein>
<dbReference type="EMBL" id="CP150951">
    <property type="protein sequence ID" value="WZC49358.1"/>
    <property type="molecule type" value="Genomic_DNA"/>
</dbReference>
<feature type="domain" description="Peptidase M16 C-terminal" evidence="3">
    <location>
        <begin position="187"/>
        <end position="361"/>
    </location>
</feature>
<dbReference type="InterPro" id="IPR011765">
    <property type="entry name" value="Pept_M16_N"/>
</dbReference>
<gene>
    <name evidence="4" type="ORF">AABB29_01465</name>
</gene>
<dbReference type="Pfam" id="PF05193">
    <property type="entry name" value="Peptidase_M16_C"/>
    <property type="match status" value="1"/>
</dbReference>
<evidence type="ECO:0000313" key="4">
    <source>
        <dbReference type="EMBL" id="WZC49358.1"/>
    </source>
</evidence>
<keyword evidence="5" id="KW-1185">Reference proteome</keyword>
<dbReference type="PANTHER" id="PTHR11851">
    <property type="entry name" value="METALLOPROTEASE"/>
    <property type="match status" value="1"/>
</dbReference>
<dbReference type="SUPFAM" id="SSF63411">
    <property type="entry name" value="LuxS/MPP-like metallohydrolase"/>
    <property type="match status" value="2"/>
</dbReference>
<feature type="chain" id="PRO_5047275292" evidence="1">
    <location>
        <begin position="20"/>
        <end position="436"/>
    </location>
</feature>
<feature type="signal peptide" evidence="1">
    <location>
        <begin position="1"/>
        <end position="19"/>
    </location>
</feature>
<keyword evidence="1" id="KW-0732">Signal</keyword>
<reference evidence="5" key="1">
    <citation type="submission" date="2024-04" db="EMBL/GenBank/DDBJ databases">
        <title>Phylogenomic analyses of a clade within the roseobacter group suggest taxonomic reassignments of species of the genera Aestuariivita, Citreicella, Loktanella, Nautella, Pelagibaca, Ruegeria, Thalassobius, Thiobacimonas and Tropicibacter, and the proposal o.</title>
        <authorList>
            <person name="Jeon C.O."/>
        </authorList>
    </citation>
    <scope>NUCLEOTIDE SEQUENCE [LARGE SCALE GENOMIC DNA]</scope>
    <source>
        <strain evidence="5">BS5-3</strain>
    </source>
</reference>
<evidence type="ECO:0000256" key="1">
    <source>
        <dbReference type="SAM" id="SignalP"/>
    </source>
</evidence>
<organism evidence="4 5">
    <name type="scientific">Yoonia phaeophyticola</name>
    <dbReference type="NCBI Taxonomy" id="3137369"/>
    <lineage>
        <taxon>Bacteria</taxon>
        <taxon>Pseudomonadati</taxon>
        <taxon>Pseudomonadota</taxon>
        <taxon>Alphaproteobacteria</taxon>
        <taxon>Rhodobacterales</taxon>
        <taxon>Paracoccaceae</taxon>
        <taxon>Yoonia</taxon>
    </lineage>
</organism>
<evidence type="ECO:0000259" key="2">
    <source>
        <dbReference type="Pfam" id="PF00675"/>
    </source>
</evidence>
<dbReference type="Pfam" id="PF00675">
    <property type="entry name" value="Peptidase_M16"/>
    <property type="match status" value="1"/>
</dbReference>
<dbReference type="InterPro" id="IPR011249">
    <property type="entry name" value="Metalloenz_LuxS/M16"/>
</dbReference>
<dbReference type="InterPro" id="IPR007863">
    <property type="entry name" value="Peptidase_M16_C"/>
</dbReference>
<sequence length="436" mass="47160">MRRIFFALCLAIIASSAQAEIDIQEITSEGGINAWVVEEPSIPFIALEIRFRGSASLDLPGKRGATNLMTGLLEEGSGDMNAQEFQTAREALAASFSFRSFDDTLSISAEFLTENQDEALALLQQAIVDPTFEQDALDRVRAQVLSGIASDEKDPNSIASAAFDRGAFGDHPYGTAIDGTAESVNGLTREDMFTAHANALTRDRVYVSVVGDITAEEVGPMLDTLLGGLPAEGPPLPADVPFGLQGGVTVIDYDTPQAVALFGHVGMKRDDADFFAAYIINHVLGAGGFESRLMTEVREKRGLTYGIGTSLVPKFHAEMIIGRVASDNSTIAEAIAVTRDEWRRMAEDGLSVEELELAKTYLTGEYPLRFDGNSDIARIMVGMQMIDLPPSYVIDRNDFIEAVTLEDISRVAADLLRPDDLHFVVVGKPEGLESTQ</sequence>
<accession>A0ABZ2V9Q7</accession>